<dbReference type="RefSeq" id="WP_147044257.1">
    <property type="nucleotide sequence ID" value="NZ_BAABIR010000001.1"/>
</dbReference>
<keyword evidence="2" id="KW-1185">Reference proteome</keyword>
<protein>
    <submittedName>
        <fullName evidence="1">Glycosyltransferase</fullName>
    </submittedName>
</protein>
<evidence type="ECO:0000313" key="2">
    <source>
        <dbReference type="Proteomes" id="UP000321249"/>
    </source>
</evidence>
<dbReference type="AlphaFoldDB" id="A0A5C6TWI7"/>
<proteinExistence type="predicted"/>
<accession>A0A5C6TWI7</accession>
<reference evidence="1 2" key="1">
    <citation type="journal article" date="2015" name="J. Microbiol.">
        <title>Sphingosinicella ginsenosidimutans sp. nov., with ginsenoside converting activity.</title>
        <authorList>
            <person name="Kim J.K."/>
            <person name="Kang M.S."/>
            <person name="Park S.C."/>
            <person name="Kim K.M."/>
            <person name="Choi K."/>
            <person name="Yoon M.H."/>
            <person name="Im W.T."/>
        </authorList>
    </citation>
    <scope>NUCLEOTIDE SEQUENCE [LARGE SCALE GENOMIC DNA]</scope>
    <source>
        <strain evidence="1 2">BS-11</strain>
    </source>
</reference>
<dbReference type="Proteomes" id="UP000321249">
    <property type="component" value="Unassembled WGS sequence"/>
</dbReference>
<comment type="caution">
    <text evidence="1">The sequence shown here is derived from an EMBL/GenBank/DDBJ whole genome shotgun (WGS) entry which is preliminary data.</text>
</comment>
<evidence type="ECO:0000313" key="1">
    <source>
        <dbReference type="EMBL" id="TXC64833.1"/>
    </source>
</evidence>
<gene>
    <name evidence="1" type="ORF">FRZ32_15015</name>
</gene>
<dbReference type="CDD" id="cd10935">
    <property type="entry name" value="CE4_WalW"/>
    <property type="match status" value="1"/>
</dbReference>
<dbReference type="GO" id="GO:0016740">
    <property type="term" value="F:transferase activity"/>
    <property type="evidence" value="ECO:0007669"/>
    <property type="project" value="UniProtKB-KW"/>
</dbReference>
<dbReference type="OrthoDB" id="9771584at2"/>
<keyword evidence="1" id="KW-0808">Transferase</keyword>
<name>A0A5C6TWI7_9SPHN</name>
<organism evidence="1 2">
    <name type="scientific">Allosphingosinicella ginsenosidimutans</name>
    <dbReference type="NCBI Taxonomy" id="1176539"/>
    <lineage>
        <taxon>Bacteria</taxon>
        <taxon>Pseudomonadati</taxon>
        <taxon>Pseudomonadota</taxon>
        <taxon>Alphaproteobacteria</taxon>
        <taxon>Sphingomonadales</taxon>
        <taxon>Sphingomonadaceae</taxon>
        <taxon>Allosphingosinicella</taxon>
    </lineage>
</organism>
<sequence>MTPQLLIVVDTEEEFDWSAPFSRDSRATTSIPAQAHAHEIYDRFGIVPTYVIDHPVATDPAAVAFLKGLRDAGKAEIGAHLHPWVTPPHVEEVTTRNSYHCNLPPALERAKIETLTATIEAAFGERAKAFKAGRYGFGPNTRQVLIDLGYEVDCSFVPHTDLSGDGGPDFRGVPDHPHWLDEGRGLLEIPLTVGYLGALPGLGAKADWLFDNPKAERLRVPGLLARTGLVARSRLTPEGTPPDEQCRLIEAMAARGHSLFSLTYHSPSLAPGHTPYVKDEADLAAFLVSIEQVLTFFRDRVGGTFTTLGEVRRHFPGERAVA</sequence>
<dbReference type="InterPro" id="IPR011330">
    <property type="entry name" value="Glyco_hydro/deAcase_b/a-brl"/>
</dbReference>
<dbReference type="SUPFAM" id="SSF88713">
    <property type="entry name" value="Glycoside hydrolase/deacetylase"/>
    <property type="match status" value="1"/>
</dbReference>
<dbReference type="EMBL" id="VOQQ01000001">
    <property type="protein sequence ID" value="TXC64833.1"/>
    <property type="molecule type" value="Genomic_DNA"/>
</dbReference>
<dbReference type="GO" id="GO:0005975">
    <property type="term" value="P:carbohydrate metabolic process"/>
    <property type="evidence" value="ECO:0007669"/>
    <property type="project" value="InterPro"/>
</dbReference>
<dbReference type="Gene3D" id="3.20.20.370">
    <property type="entry name" value="Glycoside hydrolase/deacetylase"/>
    <property type="match status" value="1"/>
</dbReference>